<keyword evidence="9 14" id="KW-0256">Endoplasmic reticulum</keyword>
<evidence type="ECO:0000256" key="9">
    <source>
        <dbReference type="ARBA" id="ARBA00022824"/>
    </source>
</evidence>
<dbReference type="Pfam" id="PF03982">
    <property type="entry name" value="DAGAT"/>
    <property type="match status" value="1"/>
</dbReference>
<keyword evidence="6 14" id="KW-0808">Transferase</keyword>
<keyword evidence="10" id="KW-1133">Transmembrane helix</keyword>
<keyword evidence="5" id="KW-0444">Lipid biosynthesis</keyword>
<evidence type="ECO:0000313" key="15">
    <source>
        <dbReference type="EMBL" id="CAE4563103.1"/>
    </source>
</evidence>
<comment type="subcellular location">
    <subcellularLocation>
        <location evidence="1 14">Endoplasmic reticulum membrane</location>
        <topology evidence="1 14">Multi-pass membrane protein</topology>
    </subcellularLocation>
</comment>
<evidence type="ECO:0000256" key="14">
    <source>
        <dbReference type="RuleBase" id="RU367023"/>
    </source>
</evidence>
<dbReference type="GO" id="GO:0005789">
    <property type="term" value="C:endoplasmic reticulum membrane"/>
    <property type="evidence" value="ECO:0007669"/>
    <property type="project" value="UniProtKB-SubCell"/>
</dbReference>
<evidence type="ECO:0000256" key="8">
    <source>
        <dbReference type="ARBA" id="ARBA00022798"/>
    </source>
</evidence>
<name>A0A7S4PUE8_9DINO</name>
<evidence type="ECO:0000256" key="11">
    <source>
        <dbReference type="ARBA" id="ARBA00023098"/>
    </source>
</evidence>
<dbReference type="GO" id="GO:0004144">
    <property type="term" value="F:diacylglycerol O-acyltransferase activity"/>
    <property type="evidence" value="ECO:0007669"/>
    <property type="project" value="TreeGrafter"/>
</dbReference>
<dbReference type="InterPro" id="IPR007130">
    <property type="entry name" value="DAGAT"/>
</dbReference>
<dbReference type="EC" id="2.3.1.-" evidence="14"/>
<dbReference type="AlphaFoldDB" id="A0A7S4PUE8"/>
<evidence type="ECO:0000256" key="13">
    <source>
        <dbReference type="ARBA" id="ARBA00023315"/>
    </source>
</evidence>
<keyword evidence="12" id="KW-0472">Membrane</keyword>
<keyword evidence="8" id="KW-0319">Glycerol metabolism</keyword>
<evidence type="ECO:0000256" key="6">
    <source>
        <dbReference type="ARBA" id="ARBA00022679"/>
    </source>
</evidence>
<keyword evidence="7" id="KW-0812">Transmembrane</keyword>
<accession>A0A7S4PUE8</accession>
<comment type="similarity">
    <text evidence="4 14">Belongs to the diacylglycerol acyltransferase family.</text>
</comment>
<dbReference type="GO" id="GO:0019432">
    <property type="term" value="P:triglyceride biosynthetic process"/>
    <property type="evidence" value="ECO:0007669"/>
    <property type="project" value="TreeGrafter"/>
</dbReference>
<evidence type="ECO:0000256" key="12">
    <source>
        <dbReference type="ARBA" id="ARBA00023136"/>
    </source>
</evidence>
<gene>
    <name evidence="15" type="ORF">AMON00008_LOCUS2722</name>
</gene>
<evidence type="ECO:0000256" key="2">
    <source>
        <dbReference type="ARBA" id="ARBA00004771"/>
    </source>
</evidence>
<organism evidence="15">
    <name type="scientific">Alexandrium monilatum</name>
    <dbReference type="NCBI Taxonomy" id="311494"/>
    <lineage>
        <taxon>Eukaryota</taxon>
        <taxon>Sar</taxon>
        <taxon>Alveolata</taxon>
        <taxon>Dinophyceae</taxon>
        <taxon>Gonyaulacales</taxon>
        <taxon>Pyrocystaceae</taxon>
        <taxon>Alexandrium</taxon>
    </lineage>
</organism>
<comment type="pathway">
    <text evidence="3">Lipid metabolism.</text>
</comment>
<dbReference type="PANTHER" id="PTHR12317:SF0">
    <property type="entry name" value="ACYLTRANSFERASE"/>
    <property type="match status" value="1"/>
</dbReference>
<evidence type="ECO:0000256" key="5">
    <source>
        <dbReference type="ARBA" id="ARBA00022516"/>
    </source>
</evidence>
<keyword evidence="11" id="KW-0443">Lipid metabolism</keyword>
<keyword evidence="13" id="KW-0012">Acyltransferase</keyword>
<sequence>MGLVGALPKPSPPPAPPGSVEVRFERLTGFPGNVLQVLAELCFTSYFFFGPLGSLVWLSLSPWVFNLCSWRALWSFTALYYLQLFLYRPHTGRGWPYKWFLYGPLGDYVLSYHDATCIREGPAPDPNGKYVFAMYPHGVYGVCRAFSAGIRNWRTLYPGIFGRWGSFGAAFLLPGIREFSLFCGCLDASKPVLERAIRRGENIKLLPGGIDEMNLTDGKSKDTKLVMLDRKGFVKLAIENGMDVVPGYCFGEKYIHETVRLPAFVRGLLRPLRLSGTLLRGRGPTFMGFLQPPLGYVWGEPIKVKQQKPVEEKYLDEVHAEVMRSVQSIFDRHKSRFGYSEEETLTMVSVAEAKAAASGRQKKAA</sequence>
<evidence type="ECO:0000256" key="7">
    <source>
        <dbReference type="ARBA" id="ARBA00022692"/>
    </source>
</evidence>
<evidence type="ECO:0000256" key="4">
    <source>
        <dbReference type="ARBA" id="ARBA00005420"/>
    </source>
</evidence>
<dbReference type="EMBL" id="HBNR01004030">
    <property type="protein sequence ID" value="CAE4563103.1"/>
    <property type="molecule type" value="Transcribed_RNA"/>
</dbReference>
<proteinExistence type="inferred from homology"/>
<evidence type="ECO:0000256" key="10">
    <source>
        <dbReference type="ARBA" id="ARBA00022989"/>
    </source>
</evidence>
<evidence type="ECO:0000256" key="1">
    <source>
        <dbReference type="ARBA" id="ARBA00004477"/>
    </source>
</evidence>
<dbReference type="PANTHER" id="PTHR12317">
    <property type="entry name" value="DIACYLGLYCEROL O-ACYLTRANSFERASE"/>
    <property type="match status" value="1"/>
</dbReference>
<protein>
    <recommendedName>
        <fullName evidence="14">Acyltransferase</fullName>
        <ecNumber evidence="14">2.3.1.-</ecNumber>
    </recommendedName>
</protein>
<evidence type="ECO:0000256" key="3">
    <source>
        <dbReference type="ARBA" id="ARBA00005189"/>
    </source>
</evidence>
<comment type="pathway">
    <text evidence="2">Glycerolipid metabolism; triacylglycerol biosynthesis.</text>
</comment>
<dbReference type="GO" id="GO:0006071">
    <property type="term" value="P:glycerol metabolic process"/>
    <property type="evidence" value="ECO:0007669"/>
    <property type="project" value="UniProtKB-KW"/>
</dbReference>
<reference evidence="15" key="1">
    <citation type="submission" date="2021-01" db="EMBL/GenBank/DDBJ databases">
        <authorList>
            <person name="Corre E."/>
            <person name="Pelletier E."/>
            <person name="Niang G."/>
            <person name="Scheremetjew M."/>
            <person name="Finn R."/>
            <person name="Kale V."/>
            <person name="Holt S."/>
            <person name="Cochrane G."/>
            <person name="Meng A."/>
            <person name="Brown T."/>
            <person name="Cohen L."/>
        </authorList>
    </citation>
    <scope>NUCLEOTIDE SEQUENCE</scope>
    <source>
        <strain evidence="15">CCMP3105</strain>
    </source>
</reference>